<proteinExistence type="predicted"/>
<dbReference type="EMBL" id="WEGK01000004">
    <property type="protein sequence ID" value="MQY19239.1"/>
    <property type="molecule type" value="Genomic_DNA"/>
</dbReference>
<evidence type="ECO:0008006" key="4">
    <source>
        <dbReference type="Google" id="ProtNLM"/>
    </source>
</evidence>
<dbReference type="AlphaFoldDB" id="A0A7K0D0J3"/>
<reference evidence="2 3" key="1">
    <citation type="submission" date="2019-10" db="EMBL/GenBank/DDBJ databases">
        <title>Nocardia macrotermitis sp. nov. and Nocardia aurantia sp. nov., isolated from the gut of fungus growing-termite Macrotermes natalensis.</title>
        <authorList>
            <person name="Benndorf R."/>
            <person name="Schwitalla J."/>
            <person name="Martin K."/>
            <person name="De Beer W."/>
            <person name="Kaster A.-K."/>
            <person name="Vollmers J."/>
            <person name="Poulsen M."/>
            <person name="Beemelmanns C."/>
        </authorList>
    </citation>
    <scope>NUCLEOTIDE SEQUENCE [LARGE SCALE GENOMIC DNA]</scope>
    <source>
        <strain evidence="2 3">RB20</strain>
    </source>
</reference>
<dbReference type="RefSeq" id="WP_153410049.1">
    <property type="nucleotide sequence ID" value="NZ_WEGK01000004.1"/>
</dbReference>
<keyword evidence="1" id="KW-0472">Membrane</keyword>
<protein>
    <recommendedName>
        <fullName evidence="4">DUF1097 domain-containing protein</fullName>
    </recommendedName>
</protein>
<evidence type="ECO:0000256" key="1">
    <source>
        <dbReference type="SAM" id="Phobius"/>
    </source>
</evidence>
<dbReference type="Proteomes" id="UP000438448">
    <property type="component" value="Unassembled WGS sequence"/>
</dbReference>
<feature type="transmembrane region" description="Helical" evidence="1">
    <location>
        <begin position="139"/>
        <end position="158"/>
    </location>
</feature>
<feature type="transmembrane region" description="Helical" evidence="1">
    <location>
        <begin position="88"/>
        <end position="105"/>
    </location>
</feature>
<accession>A0A7K0D0J3</accession>
<keyword evidence="3" id="KW-1185">Reference proteome</keyword>
<gene>
    <name evidence="2" type="ORF">NRB20_23240</name>
</gene>
<keyword evidence="1" id="KW-0812">Transmembrane</keyword>
<dbReference type="Pfam" id="PF06496">
    <property type="entry name" value="DUF1097"/>
    <property type="match status" value="1"/>
</dbReference>
<comment type="caution">
    <text evidence="2">The sequence shown here is derived from an EMBL/GenBank/DDBJ whole genome shotgun (WGS) entry which is preliminary data.</text>
</comment>
<feature type="transmembrane region" description="Helical" evidence="1">
    <location>
        <begin position="9"/>
        <end position="26"/>
    </location>
</feature>
<keyword evidence="1" id="KW-1133">Transmembrane helix</keyword>
<organism evidence="2 3">
    <name type="scientific">Nocardia macrotermitis</name>
    <dbReference type="NCBI Taxonomy" id="2585198"/>
    <lineage>
        <taxon>Bacteria</taxon>
        <taxon>Bacillati</taxon>
        <taxon>Actinomycetota</taxon>
        <taxon>Actinomycetes</taxon>
        <taxon>Mycobacteriales</taxon>
        <taxon>Nocardiaceae</taxon>
        <taxon>Nocardia</taxon>
    </lineage>
</organism>
<evidence type="ECO:0000313" key="2">
    <source>
        <dbReference type="EMBL" id="MQY19239.1"/>
    </source>
</evidence>
<dbReference type="InterPro" id="IPR009476">
    <property type="entry name" value="DUF1097"/>
</dbReference>
<dbReference type="OrthoDB" id="8266131at2"/>
<feature type="transmembrane region" description="Helical" evidence="1">
    <location>
        <begin position="112"/>
        <end position="133"/>
    </location>
</feature>
<evidence type="ECO:0000313" key="3">
    <source>
        <dbReference type="Proteomes" id="UP000438448"/>
    </source>
</evidence>
<name>A0A7K0D0J3_9NOCA</name>
<sequence>MRELVPHEIVASILAGLTAFIGGTALNLPPWAIFISWAGTFLAGGPSMAVARKLWAAMPAGSTFAMLIVLVDQHIGSAFGSSRLAQDAVLALIILVVNTALMYTGRTAFFSLIPGMFLGFASYFATFFGGFGFHPGNLLAVWVSVVAMNALGPVFAYLSRRLAFPRPVAASGAAPAPTAIPDAA</sequence>